<protein>
    <submittedName>
        <fullName evidence="2">Predicted glycosyl transferase</fullName>
    </submittedName>
</protein>
<gene>
    <name evidence="2" type="ORF">SAMN05444007_10244</name>
</gene>
<dbReference type="Gene3D" id="3.40.50.2000">
    <property type="entry name" value="Glycogen Phosphorylase B"/>
    <property type="match status" value="2"/>
</dbReference>
<evidence type="ECO:0000259" key="1">
    <source>
        <dbReference type="Pfam" id="PF04101"/>
    </source>
</evidence>
<dbReference type="PANTHER" id="PTHR21015">
    <property type="entry name" value="UDP-N-ACETYLGLUCOSAMINE--N-ACETYLMURAMYL-(PENTAPEPTIDE) PYROPHOSPHORYL-UNDECAPRENOL N-ACETYLGLUCOSAMINE TRANSFERASE 1"/>
    <property type="match status" value="1"/>
</dbReference>
<evidence type="ECO:0000313" key="3">
    <source>
        <dbReference type="Proteomes" id="UP000199379"/>
    </source>
</evidence>
<dbReference type="GO" id="GO:0016758">
    <property type="term" value="F:hexosyltransferase activity"/>
    <property type="evidence" value="ECO:0007669"/>
    <property type="project" value="InterPro"/>
</dbReference>
<proteinExistence type="predicted"/>
<dbReference type="PANTHER" id="PTHR21015:SF28">
    <property type="entry name" value="SLL1722 PROTEIN"/>
    <property type="match status" value="1"/>
</dbReference>
<dbReference type="STRING" id="1227549.SAMN05444007_10244"/>
<dbReference type="SUPFAM" id="SSF53756">
    <property type="entry name" value="UDP-Glycosyltransferase/glycogen phosphorylase"/>
    <property type="match status" value="1"/>
</dbReference>
<evidence type="ECO:0000313" key="2">
    <source>
        <dbReference type="EMBL" id="SEI64728.1"/>
    </source>
</evidence>
<feature type="domain" description="Glycosyl transferase family 28 C-terminal" evidence="1">
    <location>
        <begin position="263"/>
        <end position="353"/>
    </location>
</feature>
<dbReference type="Pfam" id="PF04101">
    <property type="entry name" value="Glyco_tran_28_C"/>
    <property type="match status" value="1"/>
</dbReference>
<dbReference type="EMBL" id="FNYD01000002">
    <property type="protein sequence ID" value="SEI64728.1"/>
    <property type="molecule type" value="Genomic_DNA"/>
</dbReference>
<accession>A0A1H6S9E8</accession>
<reference evidence="2 3" key="1">
    <citation type="submission" date="2016-10" db="EMBL/GenBank/DDBJ databases">
        <authorList>
            <person name="de Groot N.N."/>
        </authorList>
    </citation>
    <scope>NUCLEOTIDE SEQUENCE [LARGE SCALE GENOMIC DNA]</scope>
    <source>
        <strain evidence="2 3">DSM 29340</strain>
    </source>
</reference>
<dbReference type="RefSeq" id="WP_092362315.1">
    <property type="nucleotide sequence ID" value="NZ_BMGV01000002.1"/>
</dbReference>
<keyword evidence="3" id="KW-1185">Reference proteome</keyword>
<dbReference type="InterPro" id="IPR007235">
    <property type="entry name" value="Glyco_trans_28_C"/>
</dbReference>
<dbReference type="AlphaFoldDB" id="A0A1H6S9E8"/>
<sequence length="380" mass="39435">MRVMIVVTHLLGTGHLSRAATLARAFSGAGHRVTLVSGGMPAPQLDLSGVDLVPLPPLRSDGTDFTRLLTEAGEPADARYLDDRRATLLTALDKIAPQILVTELFPFGRRSLGAEFTALLEAARAMTRSPVILSSVRDILAPPSKPAKAAQAADLIARFYDAVLVHSDPAITRLEQSWPVTPDAAGKLVYTGYVAPPAAAPDPAGPGAGEILVSAGGGPVGAPLFRAAIGAARRMPETPWRLLVGGAGAGPLVDTLSAEANGLPVTVETARPEFRQMLHVAAASVSMCGYNTAMDLLQSGVPAVLVPFDAGNEVEQGLRAESLARRPNIAVLRSDAAQPAALTDALRRVIAAGRQPACDLNFAGAAETVRIATNLAEGVR</sequence>
<dbReference type="Proteomes" id="UP000199379">
    <property type="component" value="Unassembled WGS sequence"/>
</dbReference>
<name>A0A1H6S9E8_9RHOB</name>
<keyword evidence="2" id="KW-0808">Transferase</keyword>
<dbReference type="OrthoDB" id="503443at2"/>
<organism evidence="2 3">
    <name type="scientific">Cribrihabitans marinus</name>
    <dbReference type="NCBI Taxonomy" id="1227549"/>
    <lineage>
        <taxon>Bacteria</taxon>
        <taxon>Pseudomonadati</taxon>
        <taxon>Pseudomonadota</taxon>
        <taxon>Alphaproteobacteria</taxon>
        <taxon>Rhodobacterales</taxon>
        <taxon>Paracoccaceae</taxon>
        <taxon>Cribrihabitans</taxon>
    </lineage>
</organism>